<accession>A0AAV0L5Y8</accession>
<comment type="caution">
    <text evidence="1">The sequence shown here is derived from an EMBL/GenBank/DDBJ whole genome shotgun (WGS) entry which is preliminary data.</text>
</comment>
<dbReference type="PANTHER" id="PTHR35834:SF3">
    <property type="entry name" value="ARM REPEAT SUPERFAMILY PROTEIN"/>
    <property type="match status" value="1"/>
</dbReference>
<keyword evidence="2" id="KW-1185">Reference proteome</keyword>
<name>A0AAV0L5Y8_9ROSI</name>
<gene>
    <name evidence="1" type="ORF">LITE_LOCUS21648</name>
</gene>
<evidence type="ECO:0000313" key="1">
    <source>
        <dbReference type="EMBL" id="CAI0428458.1"/>
    </source>
</evidence>
<organism evidence="1 2">
    <name type="scientific">Linum tenue</name>
    <dbReference type="NCBI Taxonomy" id="586396"/>
    <lineage>
        <taxon>Eukaryota</taxon>
        <taxon>Viridiplantae</taxon>
        <taxon>Streptophyta</taxon>
        <taxon>Embryophyta</taxon>
        <taxon>Tracheophyta</taxon>
        <taxon>Spermatophyta</taxon>
        <taxon>Magnoliopsida</taxon>
        <taxon>eudicotyledons</taxon>
        <taxon>Gunneridae</taxon>
        <taxon>Pentapetalae</taxon>
        <taxon>rosids</taxon>
        <taxon>fabids</taxon>
        <taxon>Malpighiales</taxon>
        <taxon>Linaceae</taxon>
        <taxon>Linum</taxon>
    </lineage>
</organism>
<dbReference type="PANTHER" id="PTHR35834">
    <property type="entry name" value="ARMADILLO-TYPE FOLD PROTEIN-RELATED"/>
    <property type="match status" value="1"/>
</dbReference>
<dbReference type="EMBL" id="CAMGYJ010000006">
    <property type="protein sequence ID" value="CAI0428458.1"/>
    <property type="molecule type" value="Genomic_DNA"/>
</dbReference>
<evidence type="ECO:0000313" key="2">
    <source>
        <dbReference type="Proteomes" id="UP001154282"/>
    </source>
</evidence>
<dbReference type="AlphaFoldDB" id="A0AAV0L5Y8"/>
<reference evidence="1" key="1">
    <citation type="submission" date="2022-08" db="EMBL/GenBank/DDBJ databases">
        <authorList>
            <person name="Gutierrez-Valencia J."/>
        </authorList>
    </citation>
    <scope>NUCLEOTIDE SEQUENCE</scope>
</reference>
<sequence>MEDETQHKSTQQLTSSFLHSFRGAARNLGVNNRIFSLSVSADIQPAATTVILDLETVSAATSLLSSDPNLFKLSKLLTDLKTLHRDLEKLSGYSLKSILRRRITTYRIYQHGFKIEAEIQVYFDGEQIQKLARTLQLTEGEEEEKFRLLEEFVERLGTRFDSEFQESILKAKLFSILESQLCESDQWPTSRVKERVARDIVGLVRFNKDVLVDLV</sequence>
<protein>
    <submittedName>
        <fullName evidence="1">Uncharacterized protein</fullName>
    </submittedName>
</protein>
<dbReference type="Proteomes" id="UP001154282">
    <property type="component" value="Unassembled WGS sequence"/>
</dbReference>
<proteinExistence type="predicted"/>